<organism evidence="1">
    <name type="scientific">marine sediment metagenome</name>
    <dbReference type="NCBI Taxonomy" id="412755"/>
    <lineage>
        <taxon>unclassified sequences</taxon>
        <taxon>metagenomes</taxon>
        <taxon>ecological metagenomes</taxon>
    </lineage>
</organism>
<gene>
    <name evidence="1" type="ORF">LCGC14_2147570</name>
</gene>
<protein>
    <submittedName>
        <fullName evidence="1">Uncharacterized protein</fullName>
    </submittedName>
</protein>
<comment type="caution">
    <text evidence="1">The sequence shown here is derived from an EMBL/GenBank/DDBJ whole genome shotgun (WGS) entry which is preliminary data.</text>
</comment>
<sequence>IFDEWHIVRYQSKKKFKTIRESKKSGEKICFDGIGDAVGFYIYEVNTDKVIFHSWYFLRSEIKRYEFLDLD</sequence>
<evidence type="ECO:0000313" key="1">
    <source>
        <dbReference type="EMBL" id="KKL66177.1"/>
    </source>
</evidence>
<feature type="non-terminal residue" evidence="1">
    <location>
        <position position="1"/>
    </location>
</feature>
<dbReference type="AlphaFoldDB" id="A0A0F9GSR9"/>
<name>A0A0F9GSR9_9ZZZZ</name>
<proteinExistence type="predicted"/>
<accession>A0A0F9GSR9</accession>
<reference evidence="1" key="1">
    <citation type="journal article" date="2015" name="Nature">
        <title>Complex archaea that bridge the gap between prokaryotes and eukaryotes.</title>
        <authorList>
            <person name="Spang A."/>
            <person name="Saw J.H."/>
            <person name="Jorgensen S.L."/>
            <person name="Zaremba-Niedzwiedzka K."/>
            <person name="Martijn J."/>
            <person name="Lind A.E."/>
            <person name="van Eijk R."/>
            <person name="Schleper C."/>
            <person name="Guy L."/>
            <person name="Ettema T.J."/>
        </authorList>
    </citation>
    <scope>NUCLEOTIDE SEQUENCE</scope>
</reference>
<dbReference type="EMBL" id="LAZR01027289">
    <property type="protein sequence ID" value="KKL66177.1"/>
    <property type="molecule type" value="Genomic_DNA"/>
</dbReference>